<keyword evidence="5" id="KW-1185">Reference proteome</keyword>
<evidence type="ECO:0000256" key="1">
    <source>
        <dbReference type="ARBA" id="ARBA00008791"/>
    </source>
</evidence>
<evidence type="ECO:0000256" key="2">
    <source>
        <dbReference type="PIRNR" id="PIRNR006276"/>
    </source>
</evidence>
<proteinExistence type="inferred from homology"/>
<organism evidence="4 5">
    <name type="scientific">Vibrio hippocampi</name>
    <dbReference type="NCBI Taxonomy" id="654686"/>
    <lineage>
        <taxon>Bacteria</taxon>
        <taxon>Pseudomonadati</taxon>
        <taxon>Pseudomonadota</taxon>
        <taxon>Gammaproteobacteria</taxon>
        <taxon>Vibrionales</taxon>
        <taxon>Vibrionaceae</taxon>
        <taxon>Vibrio</taxon>
    </lineage>
</organism>
<evidence type="ECO:0000313" key="4">
    <source>
        <dbReference type="EMBL" id="CAH0530353.1"/>
    </source>
</evidence>
<dbReference type="InterPro" id="IPR006015">
    <property type="entry name" value="Universal_stress_UspA"/>
</dbReference>
<accession>A0ABN8DT76</accession>
<feature type="domain" description="UspA" evidence="3">
    <location>
        <begin position="3"/>
        <end position="138"/>
    </location>
</feature>
<dbReference type="PIRSF" id="PIRSF006276">
    <property type="entry name" value="UspA"/>
    <property type="match status" value="1"/>
</dbReference>
<dbReference type="EMBL" id="CAKLCM010000003">
    <property type="protein sequence ID" value="CAH0530353.1"/>
    <property type="molecule type" value="Genomic_DNA"/>
</dbReference>
<name>A0ABN8DT76_9VIBR</name>
<dbReference type="Pfam" id="PF00582">
    <property type="entry name" value="Usp"/>
    <property type="match status" value="1"/>
</dbReference>
<gene>
    <name evidence="4" type="primary">uspA_2</name>
    <name evidence="4" type="ORF">VHP8226_03996</name>
</gene>
<dbReference type="Proteomes" id="UP000838160">
    <property type="component" value="Unassembled WGS sequence"/>
</dbReference>
<dbReference type="InterPro" id="IPR006016">
    <property type="entry name" value="UspA"/>
</dbReference>
<evidence type="ECO:0000313" key="5">
    <source>
        <dbReference type="Proteomes" id="UP000838160"/>
    </source>
</evidence>
<dbReference type="InterPro" id="IPR014729">
    <property type="entry name" value="Rossmann-like_a/b/a_fold"/>
</dbReference>
<comment type="subcellular location">
    <subcellularLocation>
        <location evidence="2">Cytoplasm</location>
    </subcellularLocation>
</comment>
<dbReference type="RefSeq" id="WP_237486883.1">
    <property type="nucleotide sequence ID" value="NZ_CAKLCM010000003.1"/>
</dbReference>
<reference evidence="4" key="1">
    <citation type="submission" date="2021-12" db="EMBL/GenBank/DDBJ databases">
        <authorList>
            <person name="Rodrigo-Torres L."/>
            <person name="Arahal R. D."/>
            <person name="Lucena T."/>
        </authorList>
    </citation>
    <scope>NUCLEOTIDE SEQUENCE</scope>
    <source>
        <strain evidence="4">CECT 8226</strain>
    </source>
</reference>
<dbReference type="SUPFAM" id="SSF52402">
    <property type="entry name" value="Adenine nucleotide alpha hydrolases-like"/>
    <property type="match status" value="1"/>
</dbReference>
<protein>
    <recommendedName>
        <fullName evidence="2">Universal stress protein</fullName>
    </recommendedName>
</protein>
<keyword evidence="2" id="KW-0963">Cytoplasm</keyword>
<dbReference type="Gene3D" id="3.40.50.620">
    <property type="entry name" value="HUPs"/>
    <property type="match status" value="1"/>
</dbReference>
<comment type="caution">
    <text evidence="4">The sequence shown here is derived from an EMBL/GenBank/DDBJ whole genome shotgun (WGS) entry which is preliminary data.</text>
</comment>
<evidence type="ECO:0000259" key="3">
    <source>
        <dbReference type="Pfam" id="PF00582"/>
    </source>
</evidence>
<sequence>MKYKHILVALDLSDESKTLIDRAVFLANLLDAEVSFSHIDVSHGDLSMGLLDLNLSQNQQLLDGETMSTHRVFMEYAQCPVKHFIIGSGDLSEQLRDTVLEYKVDLVICGHHQDFWSKIISSSRQVIHSSPADILVVPIET</sequence>
<comment type="similarity">
    <text evidence="1 2">Belongs to the universal stress protein A family.</text>
</comment>